<organism evidence="2">
    <name type="scientific">Harpegnathos saltator</name>
    <name type="common">Jerdon's jumping ant</name>
    <dbReference type="NCBI Taxonomy" id="610380"/>
    <lineage>
        <taxon>Eukaryota</taxon>
        <taxon>Metazoa</taxon>
        <taxon>Ecdysozoa</taxon>
        <taxon>Arthropoda</taxon>
        <taxon>Hexapoda</taxon>
        <taxon>Insecta</taxon>
        <taxon>Pterygota</taxon>
        <taxon>Neoptera</taxon>
        <taxon>Endopterygota</taxon>
        <taxon>Hymenoptera</taxon>
        <taxon>Apocrita</taxon>
        <taxon>Aculeata</taxon>
        <taxon>Formicoidea</taxon>
        <taxon>Formicidae</taxon>
        <taxon>Ponerinae</taxon>
        <taxon>Ponerini</taxon>
        <taxon>Harpegnathos</taxon>
    </lineage>
</organism>
<evidence type="ECO:0000313" key="2">
    <source>
        <dbReference type="Proteomes" id="UP000008237"/>
    </source>
</evidence>
<accession>E2BSU2</accession>
<protein>
    <submittedName>
        <fullName evidence="1">Uncharacterized protein C1orf112</fullName>
    </submittedName>
</protein>
<evidence type="ECO:0000313" key="1">
    <source>
        <dbReference type="EMBL" id="EFN81234.1"/>
    </source>
</evidence>
<dbReference type="STRING" id="610380.E2BSU2"/>
<dbReference type="AlphaFoldDB" id="E2BSU2"/>
<dbReference type="Proteomes" id="UP000008237">
    <property type="component" value="Unassembled WGS sequence"/>
</dbReference>
<dbReference type="OrthoDB" id="6088000at2759"/>
<name>E2BSU2_HARSA</name>
<dbReference type="PANTHER" id="PTHR16071:SF2">
    <property type="entry name" value="FIGNL1-INTERACTING REGULATOR OF RECOMBINATION AND MITOSIS"/>
    <property type="match status" value="1"/>
</dbReference>
<dbReference type="InterPro" id="IPR027902">
    <property type="entry name" value="DUF4487"/>
</dbReference>
<dbReference type="SUPFAM" id="SSF48371">
    <property type="entry name" value="ARM repeat"/>
    <property type="match status" value="1"/>
</dbReference>
<dbReference type="PANTHER" id="PTHR16071">
    <property type="entry name" value="CHROMOSOME 1 OPEN READING FRAME 112"/>
    <property type="match status" value="1"/>
</dbReference>
<sequence>MSDGDISPKLSGRFLEPGNLKSRVSRLQISFDAYRPKTYGALLSSAMQELKNLFSRASAIFKLFFATLDGVIVFDTDVESETELLTKVVDAYGNIASIAYGMDTKTHIEISEAFAKLAVDNQNDIKCASPSSVATHLAQMAKDASCLLSTIKAYFEYGRKTDVCRLNYHLLTITVMKKLNSIPYERHCKWYLGMNSILDVAFTHIEHLQGEIIVGELRLPGNHEIGERPRLAGIYEATLVPICDLVSQIPSEAFHALELLLLKHLLSGRFWSSLLSSDVWCFIGRLSTSQLCADHIKYLIRVAAALTERRNTVEVVMLDIMIGRLYELLSEDAKSALLDDLADLDASTFDTPTLHWLAAKVKGSHPKHLIYKIDDLSKAFSDLREHPTTRNWKHLMQRLSTMQAVDYSDNRDINDVMAKMWSFVADAIIECESRQLDLLSDFVVTLLDGTHLDNLRDNVLDSVLMSIAVACTCMPSRVKIKLCQYLRRSVENLDRCEDSDVSTLTKLFSRLLEDENPWVLQETLESFERIGHTCSKRLVVKLAKGLAKIPTISNIMQAYLSCTPHYVLEGFLNACDYLGHISEATQGHCEHMCYEHGESEREEKIPRLEENSQNIAPVLIQLDEQAEQMYKRLTEALEGRANVSETVCRKLITVLEKILNTSN</sequence>
<dbReference type="EMBL" id="GL450269">
    <property type="protein sequence ID" value="EFN81234.1"/>
    <property type="molecule type" value="Genomic_DNA"/>
</dbReference>
<keyword evidence="2" id="KW-1185">Reference proteome</keyword>
<dbReference type="OMA" id="PCVQQTF"/>
<dbReference type="InterPro" id="IPR016024">
    <property type="entry name" value="ARM-type_fold"/>
</dbReference>
<proteinExistence type="predicted"/>
<gene>
    <name evidence="1" type="ORF">EAI_04193</name>
</gene>
<dbReference type="InParanoid" id="E2BSU2"/>
<dbReference type="Pfam" id="PF14868">
    <property type="entry name" value="DUF4487"/>
    <property type="match status" value="1"/>
</dbReference>
<reference evidence="1 2" key="1">
    <citation type="journal article" date="2010" name="Science">
        <title>Genomic comparison of the ants Camponotus floridanus and Harpegnathos saltator.</title>
        <authorList>
            <person name="Bonasio R."/>
            <person name="Zhang G."/>
            <person name="Ye C."/>
            <person name="Mutti N.S."/>
            <person name="Fang X."/>
            <person name="Qin N."/>
            <person name="Donahue G."/>
            <person name="Yang P."/>
            <person name="Li Q."/>
            <person name="Li C."/>
            <person name="Zhang P."/>
            <person name="Huang Z."/>
            <person name="Berger S.L."/>
            <person name="Reinberg D."/>
            <person name="Wang J."/>
            <person name="Liebig J."/>
        </authorList>
    </citation>
    <scope>NUCLEOTIDE SEQUENCE [LARGE SCALE GENOMIC DNA]</scope>
    <source>
        <strain evidence="1 2">R22 G/1</strain>
    </source>
</reference>